<dbReference type="SUPFAM" id="SSF46894">
    <property type="entry name" value="C-terminal effector domain of the bipartite response regulators"/>
    <property type="match status" value="1"/>
</dbReference>
<dbReference type="OrthoDB" id="9805444at2"/>
<sequence>MRVLLADDHAIIRSALKLILADVEPGTTFEEVRGYEALEERLAGEGPALDMVVMDLHMPGFQGLAQVRRIVTVAMPAPVAVFSMIETVSDMRAVLRQGVRAFIPKSTDDALIGTLFKLVAHGGTYAPVQVGGVEGQAPGEAGTWRLSGAEFLPPDSLEGEDPRLGALTRRQREVLDLMGQGLSNMEIASRLGLNLSTVKTHVTSILKTLEADNRTQAVLLAHGLEAGG</sequence>
<dbReference type="PROSITE" id="PS50043">
    <property type="entry name" value="HTH_LUXR_2"/>
    <property type="match status" value="1"/>
</dbReference>
<dbReference type="EMBL" id="BJZO01000002">
    <property type="protein sequence ID" value="GEO79955.1"/>
    <property type="molecule type" value="Genomic_DNA"/>
</dbReference>
<dbReference type="SMART" id="SM00448">
    <property type="entry name" value="REC"/>
    <property type="match status" value="1"/>
</dbReference>
<gene>
    <name evidence="6" type="ORF">ROR02_00860</name>
</gene>
<dbReference type="Pfam" id="PF00072">
    <property type="entry name" value="Response_reg"/>
    <property type="match status" value="1"/>
</dbReference>
<evidence type="ECO:0000259" key="4">
    <source>
        <dbReference type="PROSITE" id="PS50043"/>
    </source>
</evidence>
<evidence type="ECO:0000313" key="6">
    <source>
        <dbReference type="EMBL" id="GEO79955.1"/>
    </source>
</evidence>
<dbReference type="CDD" id="cd06170">
    <property type="entry name" value="LuxR_C_like"/>
    <property type="match status" value="1"/>
</dbReference>
<evidence type="ECO:0000256" key="1">
    <source>
        <dbReference type="ARBA" id="ARBA00022553"/>
    </source>
</evidence>
<name>A0A512H3C1_9PROT</name>
<evidence type="ECO:0000313" key="7">
    <source>
        <dbReference type="Proteomes" id="UP000321567"/>
    </source>
</evidence>
<dbReference type="InterPro" id="IPR011006">
    <property type="entry name" value="CheY-like_superfamily"/>
</dbReference>
<feature type="domain" description="Response regulatory" evidence="5">
    <location>
        <begin position="2"/>
        <end position="120"/>
    </location>
</feature>
<dbReference type="InterPro" id="IPR036388">
    <property type="entry name" value="WH-like_DNA-bd_sf"/>
</dbReference>
<organism evidence="6 7">
    <name type="scientific">Pararhodospirillum oryzae</name>
    <dbReference type="NCBI Taxonomy" id="478448"/>
    <lineage>
        <taxon>Bacteria</taxon>
        <taxon>Pseudomonadati</taxon>
        <taxon>Pseudomonadota</taxon>
        <taxon>Alphaproteobacteria</taxon>
        <taxon>Rhodospirillales</taxon>
        <taxon>Rhodospirillaceae</taxon>
        <taxon>Pararhodospirillum</taxon>
    </lineage>
</organism>
<dbReference type="PANTHER" id="PTHR45566">
    <property type="entry name" value="HTH-TYPE TRANSCRIPTIONAL REGULATOR YHJB-RELATED"/>
    <property type="match status" value="1"/>
</dbReference>
<dbReference type="GO" id="GO:0000160">
    <property type="term" value="P:phosphorelay signal transduction system"/>
    <property type="evidence" value="ECO:0007669"/>
    <property type="project" value="InterPro"/>
</dbReference>
<dbReference type="CDD" id="cd17535">
    <property type="entry name" value="REC_NarL-like"/>
    <property type="match status" value="1"/>
</dbReference>
<dbReference type="PROSITE" id="PS50110">
    <property type="entry name" value="RESPONSE_REGULATORY"/>
    <property type="match status" value="1"/>
</dbReference>
<comment type="caution">
    <text evidence="6">The sequence shown here is derived from an EMBL/GenBank/DDBJ whole genome shotgun (WGS) entry which is preliminary data.</text>
</comment>
<dbReference type="GO" id="GO:0006355">
    <property type="term" value="P:regulation of DNA-templated transcription"/>
    <property type="evidence" value="ECO:0007669"/>
    <property type="project" value="InterPro"/>
</dbReference>
<keyword evidence="1 3" id="KW-0597">Phosphoprotein</keyword>
<dbReference type="Gene3D" id="3.40.50.2300">
    <property type="match status" value="1"/>
</dbReference>
<dbReference type="InterPro" id="IPR051015">
    <property type="entry name" value="EvgA-like"/>
</dbReference>
<evidence type="ECO:0000259" key="5">
    <source>
        <dbReference type="PROSITE" id="PS50110"/>
    </source>
</evidence>
<reference evidence="6 7" key="1">
    <citation type="submission" date="2019-07" db="EMBL/GenBank/DDBJ databases">
        <title>Whole genome shotgun sequence of Rhodospirillum oryzae NBRC 107573.</title>
        <authorList>
            <person name="Hosoyama A."/>
            <person name="Uohara A."/>
            <person name="Ohji S."/>
            <person name="Ichikawa N."/>
        </authorList>
    </citation>
    <scope>NUCLEOTIDE SEQUENCE [LARGE SCALE GENOMIC DNA]</scope>
    <source>
        <strain evidence="6 7">NBRC 107573</strain>
    </source>
</reference>
<dbReference type="Pfam" id="PF00196">
    <property type="entry name" value="GerE"/>
    <property type="match status" value="1"/>
</dbReference>
<proteinExistence type="predicted"/>
<dbReference type="AlphaFoldDB" id="A0A512H3C1"/>
<evidence type="ECO:0000256" key="2">
    <source>
        <dbReference type="ARBA" id="ARBA00023125"/>
    </source>
</evidence>
<protein>
    <submittedName>
        <fullName evidence="6">DNA-binding response regulator</fullName>
    </submittedName>
</protein>
<dbReference type="InterPro" id="IPR000792">
    <property type="entry name" value="Tscrpt_reg_LuxR_C"/>
</dbReference>
<keyword evidence="2 6" id="KW-0238">DNA-binding</keyword>
<evidence type="ECO:0000256" key="3">
    <source>
        <dbReference type="PROSITE-ProRule" id="PRU00169"/>
    </source>
</evidence>
<dbReference type="GO" id="GO:0003677">
    <property type="term" value="F:DNA binding"/>
    <property type="evidence" value="ECO:0007669"/>
    <property type="project" value="UniProtKB-KW"/>
</dbReference>
<dbReference type="SUPFAM" id="SSF52172">
    <property type="entry name" value="CheY-like"/>
    <property type="match status" value="1"/>
</dbReference>
<feature type="domain" description="HTH luxR-type" evidence="4">
    <location>
        <begin position="160"/>
        <end position="225"/>
    </location>
</feature>
<feature type="modified residue" description="4-aspartylphosphate" evidence="3">
    <location>
        <position position="55"/>
    </location>
</feature>
<dbReference type="PRINTS" id="PR00038">
    <property type="entry name" value="HTHLUXR"/>
</dbReference>
<dbReference type="Proteomes" id="UP000321567">
    <property type="component" value="Unassembled WGS sequence"/>
</dbReference>
<dbReference type="Gene3D" id="1.10.10.10">
    <property type="entry name" value="Winged helix-like DNA-binding domain superfamily/Winged helix DNA-binding domain"/>
    <property type="match status" value="1"/>
</dbReference>
<accession>A0A512H3C1</accession>
<dbReference type="InterPro" id="IPR001789">
    <property type="entry name" value="Sig_transdc_resp-reg_receiver"/>
</dbReference>
<dbReference type="InterPro" id="IPR016032">
    <property type="entry name" value="Sig_transdc_resp-reg_C-effctor"/>
</dbReference>
<keyword evidence="7" id="KW-1185">Reference proteome</keyword>
<dbReference type="PANTHER" id="PTHR45566:SF2">
    <property type="entry name" value="NARL SUBFAMILY"/>
    <property type="match status" value="1"/>
</dbReference>
<dbReference type="SMART" id="SM00421">
    <property type="entry name" value="HTH_LUXR"/>
    <property type="match status" value="1"/>
</dbReference>
<dbReference type="RefSeq" id="WP_147162030.1">
    <property type="nucleotide sequence ID" value="NZ_BJZO01000002.1"/>
</dbReference>
<dbReference type="InterPro" id="IPR058245">
    <property type="entry name" value="NreC/VraR/RcsB-like_REC"/>
</dbReference>